<organism evidence="2 3">
    <name type="scientific">Leptolyngbya boryana NIES-2135</name>
    <dbReference type="NCBI Taxonomy" id="1973484"/>
    <lineage>
        <taxon>Bacteria</taxon>
        <taxon>Bacillati</taxon>
        <taxon>Cyanobacteriota</taxon>
        <taxon>Cyanophyceae</taxon>
        <taxon>Leptolyngbyales</taxon>
        <taxon>Leptolyngbyaceae</taxon>
        <taxon>Leptolyngbya group</taxon>
        <taxon>Leptolyngbya</taxon>
    </lineage>
</organism>
<reference evidence="2 3" key="1">
    <citation type="submission" date="2017-06" db="EMBL/GenBank/DDBJ databases">
        <title>Genome sequencing of cyanobaciteial culture collection at National Institute for Environmental Studies (NIES).</title>
        <authorList>
            <person name="Hirose Y."/>
            <person name="Shimura Y."/>
            <person name="Fujisawa T."/>
            <person name="Nakamura Y."/>
            <person name="Kawachi M."/>
        </authorList>
    </citation>
    <scope>NUCLEOTIDE SEQUENCE [LARGE SCALE GENOMIC DNA]</scope>
    <source>
        <strain evidence="2 3">NIES-2135</strain>
    </source>
</reference>
<gene>
    <name evidence="2" type="ORF">NIES2135_56170</name>
</gene>
<feature type="chain" id="PRO_5011117609" description="Secreted protein" evidence="1">
    <location>
        <begin position="32"/>
        <end position="144"/>
    </location>
</feature>
<evidence type="ECO:0000313" key="2">
    <source>
        <dbReference type="EMBL" id="BAY58743.1"/>
    </source>
</evidence>
<evidence type="ECO:0000256" key="1">
    <source>
        <dbReference type="SAM" id="SignalP"/>
    </source>
</evidence>
<protein>
    <recommendedName>
        <fullName evidence="4">Secreted protein</fullName>
    </recommendedName>
</protein>
<dbReference type="Proteomes" id="UP000217895">
    <property type="component" value="Chromosome"/>
</dbReference>
<keyword evidence="3" id="KW-1185">Reference proteome</keyword>
<proteinExistence type="predicted"/>
<dbReference type="EMBL" id="AP018203">
    <property type="protein sequence ID" value="BAY58743.1"/>
    <property type="molecule type" value="Genomic_DNA"/>
</dbReference>
<sequence>MKSLHQLFQKRTLGVALLPFTVLLTVGTAHASQVVSEWYFGKWNCRIDGRPAQMQWKVVDAPNTHCQGGVCSTTSGVKVVGWFSDSGSAWVPLAKRYSRGNDFGIRYQGKEQDNWFLRYDPQTRSATGWTTWRGNRYPLSCQKR</sequence>
<keyword evidence="1" id="KW-0732">Signal</keyword>
<evidence type="ECO:0000313" key="3">
    <source>
        <dbReference type="Proteomes" id="UP000217895"/>
    </source>
</evidence>
<feature type="signal peptide" evidence="1">
    <location>
        <begin position="1"/>
        <end position="31"/>
    </location>
</feature>
<dbReference type="AlphaFoldDB" id="A0A1Z4JQ19"/>
<dbReference type="Pfam" id="PF19469">
    <property type="entry name" value="DUF6006"/>
    <property type="match status" value="1"/>
</dbReference>
<name>A0A1Z4JQ19_LEPBY</name>
<dbReference type="InterPro" id="IPR046048">
    <property type="entry name" value="DUF6006"/>
</dbReference>
<accession>A0A1Z4JQ19</accession>
<evidence type="ECO:0008006" key="4">
    <source>
        <dbReference type="Google" id="ProtNLM"/>
    </source>
</evidence>